<evidence type="ECO:0000256" key="3">
    <source>
        <dbReference type="ARBA" id="ARBA00044493"/>
    </source>
</evidence>
<dbReference type="AlphaFoldDB" id="A0A1Y2HCZ3"/>
<keyword evidence="2" id="KW-0677">Repeat</keyword>
<dbReference type="InterPro" id="IPR011990">
    <property type="entry name" value="TPR-like_helical_dom_sf"/>
</dbReference>
<name>A0A1Y2HCZ3_9FUNG</name>
<gene>
    <name evidence="6" type="ORF">BCR44DRAFT_1463121</name>
</gene>
<dbReference type="STRING" id="765915.A0A1Y2HCZ3"/>
<evidence type="ECO:0000256" key="4">
    <source>
        <dbReference type="ARBA" id="ARBA00044511"/>
    </source>
</evidence>
<feature type="repeat" description="PPR" evidence="5">
    <location>
        <begin position="211"/>
        <end position="246"/>
    </location>
</feature>
<evidence type="ECO:0000256" key="5">
    <source>
        <dbReference type="PROSITE-ProRule" id="PRU00708"/>
    </source>
</evidence>
<dbReference type="OrthoDB" id="5563914at2759"/>
<dbReference type="InterPro" id="IPR002885">
    <property type="entry name" value="PPR_rpt"/>
</dbReference>
<dbReference type="PROSITE" id="PS51375">
    <property type="entry name" value="PPR"/>
    <property type="match status" value="1"/>
</dbReference>
<dbReference type="Proteomes" id="UP000193411">
    <property type="component" value="Unassembled WGS sequence"/>
</dbReference>
<protein>
    <recommendedName>
        <fullName evidence="8">Pentacotripeptide-repeat region of PRORP domain-containing protein</fullName>
    </recommendedName>
</protein>
<keyword evidence="7" id="KW-1185">Reference proteome</keyword>
<proteinExistence type="inferred from homology"/>
<dbReference type="EMBL" id="MCFL01000046">
    <property type="protein sequence ID" value="ORZ32439.1"/>
    <property type="molecule type" value="Genomic_DNA"/>
</dbReference>
<dbReference type="PANTHER" id="PTHR47447">
    <property type="entry name" value="OS03G0856100 PROTEIN"/>
    <property type="match status" value="1"/>
</dbReference>
<dbReference type="Gene3D" id="1.25.40.10">
    <property type="entry name" value="Tetratricopeptide repeat domain"/>
    <property type="match status" value="2"/>
</dbReference>
<accession>A0A1Y2HCZ3</accession>
<comment type="subunit">
    <text evidence="4">Binds to mitochondrial small subunit 15S rRNA.</text>
</comment>
<comment type="caution">
    <text evidence="6">The sequence shown here is derived from an EMBL/GenBank/DDBJ whole genome shotgun (WGS) entry which is preliminary data.</text>
</comment>
<evidence type="ECO:0000313" key="7">
    <source>
        <dbReference type="Proteomes" id="UP000193411"/>
    </source>
</evidence>
<organism evidence="6 7">
    <name type="scientific">Catenaria anguillulae PL171</name>
    <dbReference type="NCBI Taxonomy" id="765915"/>
    <lineage>
        <taxon>Eukaryota</taxon>
        <taxon>Fungi</taxon>
        <taxon>Fungi incertae sedis</taxon>
        <taxon>Blastocladiomycota</taxon>
        <taxon>Blastocladiomycetes</taxon>
        <taxon>Blastocladiales</taxon>
        <taxon>Catenariaceae</taxon>
        <taxon>Catenaria</taxon>
    </lineage>
</organism>
<evidence type="ECO:0008006" key="8">
    <source>
        <dbReference type="Google" id="ProtNLM"/>
    </source>
</evidence>
<evidence type="ECO:0000256" key="1">
    <source>
        <dbReference type="ARBA" id="ARBA00006192"/>
    </source>
</evidence>
<comment type="similarity">
    <text evidence="1">Belongs to the CCM1 family.</text>
</comment>
<evidence type="ECO:0000256" key="2">
    <source>
        <dbReference type="ARBA" id="ARBA00022737"/>
    </source>
</evidence>
<comment type="function">
    <text evidence="3">Regulates mitochondrial small subunit maturation by controlling 15S rRNA 5'-end processing. Localizes to the 5' precursor of the 15S rRNA in a position that is subsequently occupied by mS47 in the mature yeast mtSSU. Uses structure and sequence-specific RNA recognition, binding to a single-stranded region of the precursor and specifically recognizing bases -6 to -1. The exchange of Ccm1 for mS47 is coupled to the irreversible removal of precursor rRNA that is accompanied by conformational changes of the mitoribosomal proteins uS5m and mS26. These conformational changes signal completion of 5'-end rRNA processing through protection of the mature 5'-end of the 15S rRNA and stabilization of mS47. The removal of the 5' precursor together with the dissociation of Ccm1 may be catalyzed by the 5'-3' exoribonuclease Pet127. Involved in the specific removal of group I introns in mitochondrial encoded transcripts.</text>
</comment>
<sequence>MTVIQAFVAISGWPVAKRKYQEMLMAGVPKDLFMFDYVKNEGAVSANRIKDMAAAPGQGHAVVKEEKPYRVTMDALLRDGREKEAINEWTNMIQDKRVRPTSLTFTPLVIHFARRRDLEGMEHVIALGKKHRVYQTSNGSRSILTSQIKAYSFAKQFDKAFHVWDAALADGVIPSRAAQSLILDACGHSRDYERLFSILGVLVQEPWGGVDVNVWTSAVEAFCRLHDLDSAVKVVSEIMPRKGLKPDVKLVRTLWSTEAKHNQPCKNKFVVGLVKRFGGERYVLKLHTA</sequence>
<evidence type="ECO:0000313" key="6">
    <source>
        <dbReference type="EMBL" id="ORZ32439.1"/>
    </source>
</evidence>
<reference evidence="6 7" key="1">
    <citation type="submission" date="2016-07" db="EMBL/GenBank/DDBJ databases">
        <title>Pervasive Adenine N6-methylation of Active Genes in Fungi.</title>
        <authorList>
            <consortium name="DOE Joint Genome Institute"/>
            <person name="Mondo S.J."/>
            <person name="Dannebaum R.O."/>
            <person name="Kuo R.C."/>
            <person name="Labutti K."/>
            <person name="Haridas S."/>
            <person name="Kuo A."/>
            <person name="Salamov A."/>
            <person name="Ahrendt S.R."/>
            <person name="Lipzen A."/>
            <person name="Sullivan W."/>
            <person name="Andreopoulos W.B."/>
            <person name="Clum A."/>
            <person name="Lindquist E."/>
            <person name="Daum C."/>
            <person name="Ramamoorthy G.K."/>
            <person name="Gryganskyi A."/>
            <person name="Culley D."/>
            <person name="Magnuson J.K."/>
            <person name="James T.Y."/>
            <person name="O'Malley M.A."/>
            <person name="Stajich J.E."/>
            <person name="Spatafora J.W."/>
            <person name="Visel A."/>
            <person name="Grigoriev I.V."/>
        </authorList>
    </citation>
    <scope>NUCLEOTIDE SEQUENCE [LARGE SCALE GENOMIC DNA]</scope>
    <source>
        <strain evidence="6 7">PL171</strain>
    </source>
</reference>
<dbReference type="PANTHER" id="PTHR47447:SF21">
    <property type="entry name" value="PENTACOTRIPEPTIDE-REPEAT REGION OF PRORP DOMAIN-CONTAINING PROTEIN"/>
    <property type="match status" value="1"/>
</dbReference>